<protein>
    <submittedName>
        <fullName evidence="2">Alpha/beta hydrolase</fullName>
    </submittedName>
</protein>
<keyword evidence="3" id="KW-1185">Reference proteome</keyword>
<dbReference type="EMBL" id="JAGFWR010000015">
    <property type="protein sequence ID" value="MBO4163521.1"/>
    <property type="molecule type" value="Genomic_DNA"/>
</dbReference>
<feature type="domain" description="AB hydrolase-1" evidence="1">
    <location>
        <begin position="46"/>
        <end position="196"/>
    </location>
</feature>
<keyword evidence="2" id="KW-0378">Hydrolase</keyword>
<name>A0ABS3VD25_9ACTN</name>
<dbReference type="SUPFAM" id="SSF53474">
    <property type="entry name" value="alpha/beta-Hydrolases"/>
    <property type="match status" value="1"/>
</dbReference>
<dbReference type="RefSeq" id="WP_208569095.1">
    <property type="nucleotide sequence ID" value="NZ_JAGFWR010000015.1"/>
</dbReference>
<dbReference type="PANTHER" id="PTHR43433:SF5">
    <property type="entry name" value="AB HYDROLASE-1 DOMAIN-CONTAINING PROTEIN"/>
    <property type="match status" value="1"/>
</dbReference>
<proteinExistence type="predicted"/>
<evidence type="ECO:0000259" key="1">
    <source>
        <dbReference type="Pfam" id="PF00561"/>
    </source>
</evidence>
<comment type="caution">
    <text evidence="2">The sequence shown here is derived from an EMBL/GenBank/DDBJ whole genome shotgun (WGS) entry which is preliminary data.</text>
</comment>
<dbReference type="InterPro" id="IPR000073">
    <property type="entry name" value="AB_hydrolase_1"/>
</dbReference>
<reference evidence="2 3" key="1">
    <citation type="submission" date="2021-03" db="EMBL/GenBank/DDBJ databases">
        <authorList>
            <person name="Lee D.-H."/>
        </authorList>
    </citation>
    <scope>NUCLEOTIDE SEQUENCE [LARGE SCALE GENOMIC DNA]</scope>
    <source>
        <strain evidence="2 3">MMS20-R2-23</strain>
    </source>
</reference>
<dbReference type="InterPro" id="IPR050471">
    <property type="entry name" value="AB_hydrolase"/>
</dbReference>
<dbReference type="GO" id="GO:0016787">
    <property type="term" value="F:hydrolase activity"/>
    <property type="evidence" value="ECO:0007669"/>
    <property type="project" value="UniProtKB-KW"/>
</dbReference>
<evidence type="ECO:0000313" key="3">
    <source>
        <dbReference type="Proteomes" id="UP000671399"/>
    </source>
</evidence>
<dbReference type="InterPro" id="IPR029058">
    <property type="entry name" value="AB_hydrolase_fold"/>
</dbReference>
<organism evidence="2 3">
    <name type="scientific">Micromonospora antibiotica</name>
    <dbReference type="NCBI Taxonomy" id="2807623"/>
    <lineage>
        <taxon>Bacteria</taxon>
        <taxon>Bacillati</taxon>
        <taxon>Actinomycetota</taxon>
        <taxon>Actinomycetes</taxon>
        <taxon>Micromonosporales</taxon>
        <taxon>Micromonosporaceae</taxon>
        <taxon>Micromonospora</taxon>
    </lineage>
</organism>
<dbReference type="Pfam" id="PF00561">
    <property type="entry name" value="Abhydrolase_1"/>
    <property type="match status" value="1"/>
</dbReference>
<evidence type="ECO:0000313" key="2">
    <source>
        <dbReference type="EMBL" id="MBO4163521.1"/>
    </source>
</evidence>
<sequence length="282" mass="30305">MSATDTLRTGTLAVAGARLYHEVRGSGPVLLIGQSGEGDARRTADLVAQLADAYTVVTYDRRGLSRSALTDPDRPVTLADHADDAARLLAALTDEPAAMLGCSLGASIGLRLAVHHPGRLHTLVAHEPVSPRLLPTGERTRHERELLDVQRLYAARGLTEAMREIARVLGIDPTCQEAEPDLTPQPFTPRRVANFDTFIRRDFTAIVGDDLRPADLPGCGTRIVPAVGARTAPEVFDRRCADRLAELLGTAPVVFPGGHNGNTTHPRGYAATLRRVLTAAQR</sequence>
<accession>A0ABS3VD25</accession>
<dbReference type="Gene3D" id="3.40.50.1820">
    <property type="entry name" value="alpha/beta hydrolase"/>
    <property type="match status" value="1"/>
</dbReference>
<dbReference type="Proteomes" id="UP000671399">
    <property type="component" value="Unassembled WGS sequence"/>
</dbReference>
<dbReference type="PANTHER" id="PTHR43433">
    <property type="entry name" value="HYDROLASE, ALPHA/BETA FOLD FAMILY PROTEIN"/>
    <property type="match status" value="1"/>
</dbReference>
<gene>
    <name evidence="2" type="ORF">JQN83_22275</name>
</gene>